<sequence length="687" mass="77531">MCGIFAYLNFCTPKKRHEIIEILLQGLRRMEYRGYDSAGIAIDSSNDVKHPFDEISVLRKVGKVDALEAYIHERDDIDSNMIYQFHCGIAHTRWATHGSPNDVNSHPHRSSNSNDFVVVHNGIITNYREIKEYLQKKGYTFESETDTEVIAKLIHHIHERYPNFGFRQLVETTIQQLNFEAEYFFASDASAIIEHTKQVLYLEDDDVAVVESKPRNVLSSYCGEDSFCDSPTTSDVFNISLTNMSLASVASPGRIDKSLRDGTRGLRPFDSSKNFEAEYFFASDASAIIEHTKQVLYLEDDDVAVVESKLLSIHRIKRHDDPSSQTREVQQLNMELQQIMRGDFKTFMQKEIFEQPDSVINTMRGRVLPDGRVVLGGIKEYIKDIKRCRRLILVACGTSYNSAIACRQVMEELTELPVVLELASDFLDRETPIFRDDVCFFISQSGETADTLNALRYCKPRGALLIGVTNTVGSSICRESHCGIHINAGPEIGVASTKAYTSQIISVIMFALTMGDDRISLRERRIDIITELGKISNHIQTVLQLDDEVKLIAKQVYQEKSLLVMGRGYNFATCIMSGELKHGPLAMVDENLSIVMVICSDHVYKKSLNALQQVLARKGRPIIIADENVPTKDLDGIQHILRVPKTVDCLQNILTVIPLQLLSYHIAELNGLNVDRPRNLAKSVTVE</sequence>
<dbReference type="WBParaSite" id="ES5_v2.g14737.t1">
    <property type="protein sequence ID" value="ES5_v2.g14737.t1"/>
    <property type="gene ID" value="ES5_v2.g14737"/>
</dbReference>
<evidence type="ECO:0000313" key="2">
    <source>
        <dbReference type="WBParaSite" id="ES5_v2.g14737.t1"/>
    </source>
</evidence>
<name>A0AC34FD44_9BILA</name>
<evidence type="ECO:0000313" key="1">
    <source>
        <dbReference type="Proteomes" id="UP000887579"/>
    </source>
</evidence>
<dbReference type="Proteomes" id="UP000887579">
    <property type="component" value="Unplaced"/>
</dbReference>
<organism evidence="1 2">
    <name type="scientific">Panagrolaimus sp. ES5</name>
    <dbReference type="NCBI Taxonomy" id="591445"/>
    <lineage>
        <taxon>Eukaryota</taxon>
        <taxon>Metazoa</taxon>
        <taxon>Ecdysozoa</taxon>
        <taxon>Nematoda</taxon>
        <taxon>Chromadorea</taxon>
        <taxon>Rhabditida</taxon>
        <taxon>Tylenchina</taxon>
        <taxon>Panagrolaimomorpha</taxon>
        <taxon>Panagrolaimoidea</taxon>
        <taxon>Panagrolaimidae</taxon>
        <taxon>Panagrolaimus</taxon>
    </lineage>
</organism>
<protein>
    <submittedName>
        <fullName evidence="2">Glutamine--fructose-6-phosphate transaminase (isomerizing)</fullName>
    </submittedName>
</protein>
<proteinExistence type="predicted"/>
<accession>A0AC34FD44</accession>
<reference evidence="2" key="1">
    <citation type="submission" date="2022-11" db="UniProtKB">
        <authorList>
            <consortium name="WormBaseParasite"/>
        </authorList>
    </citation>
    <scope>IDENTIFICATION</scope>
</reference>